<reference evidence="2 3" key="1">
    <citation type="journal article" date="2010" name="J. Bacteriol.">
        <title>Biochemical characterization of a novel indole prenyltransferase from Streptomyces sp. SN-593.</title>
        <authorList>
            <person name="Takahashi S."/>
            <person name="Takagi H."/>
            <person name="Toyoda A."/>
            <person name="Uramoto M."/>
            <person name="Nogawa T."/>
            <person name="Ueki M."/>
            <person name="Sakaki Y."/>
            <person name="Osada H."/>
        </authorList>
    </citation>
    <scope>NUCLEOTIDE SEQUENCE [LARGE SCALE GENOMIC DNA]</scope>
    <source>
        <strain evidence="2 3">SN-593</strain>
    </source>
</reference>
<reference evidence="2 3" key="3">
    <citation type="journal article" date="2011" name="Nat. Chem. Biol.">
        <title>Reveromycin A biosynthesis uses RevG and RevJ for stereospecific spiroacetal formation.</title>
        <authorList>
            <person name="Takahashi S."/>
            <person name="Toyoda A."/>
            <person name="Sekiyama Y."/>
            <person name="Takagi H."/>
            <person name="Nogawa T."/>
            <person name="Uramoto M."/>
            <person name="Suzuki R."/>
            <person name="Koshino H."/>
            <person name="Kumano T."/>
            <person name="Panthee S."/>
            <person name="Dairi T."/>
            <person name="Ishikawa J."/>
            <person name="Ikeda H."/>
            <person name="Sakaki Y."/>
            <person name="Osada H."/>
        </authorList>
    </citation>
    <scope>NUCLEOTIDE SEQUENCE [LARGE SCALE GENOMIC DNA]</scope>
    <source>
        <strain evidence="2 3">SN-593</strain>
    </source>
</reference>
<reference evidence="2 3" key="2">
    <citation type="journal article" date="2011" name="J. Antibiot.">
        <title>Furaquinocins I and J: novel polyketide isoprenoid hybrid compounds from Streptomyces reveromyceticus SN-593.</title>
        <authorList>
            <person name="Panthee S."/>
            <person name="Takahashi S."/>
            <person name="Takagi H."/>
            <person name="Nogawa T."/>
            <person name="Oowada E."/>
            <person name="Uramoto M."/>
            <person name="Osada H."/>
        </authorList>
    </citation>
    <scope>NUCLEOTIDE SEQUENCE [LARGE SCALE GENOMIC DNA]</scope>
    <source>
        <strain evidence="2 3">SN-593</strain>
    </source>
</reference>
<keyword evidence="3" id="KW-1185">Reference proteome</keyword>
<evidence type="ECO:0000313" key="2">
    <source>
        <dbReference type="EMBL" id="BBB02101.1"/>
    </source>
</evidence>
<protein>
    <submittedName>
        <fullName evidence="2">Uncharacterized protein</fullName>
    </submittedName>
</protein>
<sequence length="48" mass="4718">MPAPAVRVVEQVGAGGAFAAGFSAGLHRGARSPAPCGWTTSPRAPGSR</sequence>
<evidence type="ECO:0000313" key="3">
    <source>
        <dbReference type="Proteomes" id="UP000595703"/>
    </source>
</evidence>
<dbReference type="SUPFAM" id="SSF53613">
    <property type="entry name" value="Ribokinase-like"/>
    <property type="match status" value="1"/>
</dbReference>
<dbReference type="InterPro" id="IPR029056">
    <property type="entry name" value="Ribokinase-like"/>
</dbReference>
<evidence type="ECO:0000256" key="1">
    <source>
        <dbReference type="SAM" id="MobiDB-lite"/>
    </source>
</evidence>
<dbReference type="AlphaFoldDB" id="A0A7U3V0C5"/>
<organism evidence="2 3">
    <name type="scientific">Actinacidiphila reveromycinica</name>
    <dbReference type="NCBI Taxonomy" id="659352"/>
    <lineage>
        <taxon>Bacteria</taxon>
        <taxon>Bacillati</taxon>
        <taxon>Actinomycetota</taxon>
        <taxon>Actinomycetes</taxon>
        <taxon>Kitasatosporales</taxon>
        <taxon>Streptomycetaceae</taxon>
        <taxon>Actinacidiphila</taxon>
    </lineage>
</organism>
<name>A0A7U3V0C5_9ACTN</name>
<proteinExistence type="predicted"/>
<dbReference type="KEGG" id="arev:RVR_9821"/>
<reference evidence="2 3" key="4">
    <citation type="journal article" date="2020" name="Sci. Rep.">
        <title>beta-carboline chemical signals induce reveromycin production through a LuxR family regulator in Streptomyces sp. SN-593.</title>
        <authorList>
            <person name="Panthee S."/>
            <person name="Kito N."/>
            <person name="Hayashi T."/>
            <person name="Shimizu T."/>
            <person name="Ishikawa J."/>
            <person name="Hamamoto H."/>
            <person name="Osada H."/>
            <person name="Takahashi S."/>
        </authorList>
    </citation>
    <scope>NUCLEOTIDE SEQUENCE [LARGE SCALE GENOMIC DNA]</scope>
    <source>
        <strain evidence="2 3">SN-593</strain>
    </source>
</reference>
<accession>A0A7U3V0C5</accession>
<dbReference type="EMBL" id="AP018365">
    <property type="protein sequence ID" value="BBB02101.1"/>
    <property type="molecule type" value="Genomic_DNA"/>
</dbReference>
<dbReference type="Gene3D" id="3.40.1190.20">
    <property type="match status" value="1"/>
</dbReference>
<dbReference type="RefSeq" id="WP_202237961.1">
    <property type="nucleotide sequence ID" value="NZ_AP018365.1"/>
</dbReference>
<gene>
    <name evidence="2" type="ORF">RVR_9821</name>
</gene>
<dbReference type="Proteomes" id="UP000595703">
    <property type="component" value="Chromosome"/>
</dbReference>
<feature type="region of interest" description="Disordered" evidence="1">
    <location>
        <begin position="28"/>
        <end position="48"/>
    </location>
</feature>